<protein>
    <submittedName>
        <fullName evidence="2">Uncharacterized protein</fullName>
    </submittedName>
</protein>
<feature type="transmembrane region" description="Helical" evidence="1">
    <location>
        <begin position="156"/>
        <end position="173"/>
    </location>
</feature>
<accession>X6L9S0</accession>
<feature type="transmembrane region" description="Helical" evidence="1">
    <location>
        <begin position="246"/>
        <end position="268"/>
    </location>
</feature>
<keyword evidence="1" id="KW-0812">Transmembrane</keyword>
<proteinExistence type="predicted"/>
<evidence type="ECO:0000256" key="1">
    <source>
        <dbReference type="SAM" id="Phobius"/>
    </source>
</evidence>
<organism evidence="2 3">
    <name type="scientific">Reticulomyxa filosa</name>
    <dbReference type="NCBI Taxonomy" id="46433"/>
    <lineage>
        <taxon>Eukaryota</taxon>
        <taxon>Sar</taxon>
        <taxon>Rhizaria</taxon>
        <taxon>Retaria</taxon>
        <taxon>Foraminifera</taxon>
        <taxon>Monothalamids</taxon>
        <taxon>Reticulomyxidae</taxon>
        <taxon>Reticulomyxa</taxon>
    </lineage>
</organism>
<feature type="transmembrane region" description="Helical" evidence="1">
    <location>
        <begin position="274"/>
        <end position="292"/>
    </location>
</feature>
<comment type="caution">
    <text evidence="2">The sequence shown here is derived from an EMBL/GenBank/DDBJ whole genome shotgun (WGS) entry which is preliminary data.</text>
</comment>
<feature type="transmembrane region" description="Helical" evidence="1">
    <location>
        <begin position="211"/>
        <end position="234"/>
    </location>
</feature>
<feature type="non-terminal residue" evidence="2">
    <location>
        <position position="1"/>
    </location>
</feature>
<feature type="non-terminal residue" evidence="2">
    <location>
        <position position="317"/>
    </location>
</feature>
<name>X6L9S0_RETFI</name>
<keyword evidence="1" id="KW-1133">Transmembrane helix</keyword>
<dbReference type="EMBL" id="ASPP01047599">
    <property type="protein sequence ID" value="ETN98115.1"/>
    <property type="molecule type" value="Genomic_DNA"/>
</dbReference>
<sequence>LTARKQFFPPLFVFESIATYHTCLQICKYSEGPNCMSSFITDENNWFNQTRAEILAPNACIHERGKNIYFEYTKAAAVPEAAVIIIIAVTFVMLLLIAIAWRSRNPYQTDWFRIVGIYAAATLLFVFILRLGPITPGFSSLDIAITLFYFFWEKKWFVGFAVVIHNFAELYLLRVVWFGKKANALVGNVVIVLYVFIMTTSLAFLPMNGLYILAMVQGATMDYLLCITFPVVAFKFRAFRHNRSDFILAAVAAFIHIGSIQPLFVGFALANNRITQITALGLFPTFFLYTYFAGRELGRLSLLGPSFQEILVHFFFF</sequence>
<feature type="transmembrane region" description="Helical" evidence="1">
    <location>
        <begin position="111"/>
        <end position="131"/>
    </location>
</feature>
<feature type="transmembrane region" description="Helical" evidence="1">
    <location>
        <begin position="81"/>
        <end position="99"/>
    </location>
</feature>
<keyword evidence="3" id="KW-1185">Reference proteome</keyword>
<dbReference type="AlphaFoldDB" id="X6L9S0"/>
<keyword evidence="1" id="KW-0472">Membrane</keyword>
<evidence type="ECO:0000313" key="3">
    <source>
        <dbReference type="Proteomes" id="UP000023152"/>
    </source>
</evidence>
<gene>
    <name evidence="2" type="ORF">RFI_39402</name>
</gene>
<feature type="transmembrane region" description="Helical" evidence="1">
    <location>
        <begin position="185"/>
        <end position="205"/>
    </location>
</feature>
<evidence type="ECO:0000313" key="2">
    <source>
        <dbReference type="EMBL" id="ETN98115.1"/>
    </source>
</evidence>
<dbReference type="Proteomes" id="UP000023152">
    <property type="component" value="Unassembled WGS sequence"/>
</dbReference>
<reference evidence="2 3" key="1">
    <citation type="journal article" date="2013" name="Curr. Biol.">
        <title>The Genome of the Foraminiferan Reticulomyxa filosa.</title>
        <authorList>
            <person name="Glockner G."/>
            <person name="Hulsmann N."/>
            <person name="Schleicher M."/>
            <person name="Noegel A.A."/>
            <person name="Eichinger L."/>
            <person name="Gallinger C."/>
            <person name="Pawlowski J."/>
            <person name="Sierra R."/>
            <person name="Euteneuer U."/>
            <person name="Pillet L."/>
            <person name="Moustafa A."/>
            <person name="Platzer M."/>
            <person name="Groth M."/>
            <person name="Szafranski K."/>
            <person name="Schliwa M."/>
        </authorList>
    </citation>
    <scope>NUCLEOTIDE SEQUENCE [LARGE SCALE GENOMIC DNA]</scope>
</reference>